<feature type="transmembrane region" description="Helical" evidence="1">
    <location>
        <begin position="369"/>
        <end position="397"/>
    </location>
</feature>
<feature type="transmembrane region" description="Helical" evidence="1">
    <location>
        <begin position="315"/>
        <end position="334"/>
    </location>
</feature>
<feature type="transmembrane region" description="Helical" evidence="1">
    <location>
        <begin position="250"/>
        <end position="273"/>
    </location>
</feature>
<feature type="transmembrane region" description="Helical" evidence="1">
    <location>
        <begin position="177"/>
        <end position="196"/>
    </location>
</feature>
<proteinExistence type="predicted"/>
<dbReference type="InterPro" id="IPR050327">
    <property type="entry name" value="Proton-linked_MCT"/>
</dbReference>
<evidence type="ECO:0000313" key="3">
    <source>
        <dbReference type="EMBL" id="SUZ65000.1"/>
    </source>
</evidence>
<dbReference type="GO" id="GO:0022857">
    <property type="term" value="F:transmembrane transporter activity"/>
    <property type="evidence" value="ECO:0007669"/>
    <property type="project" value="InterPro"/>
</dbReference>
<name>A0A381PDI0_9ZZZZ</name>
<feature type="domain" description="Major facilitator superfamily (MFS) profile" evidence="2">
    <location>
        <begin position="13"/>
        <end position="427"/>
    </location>
</feature>
<keyword evidence="1" id="KW-1133">Transmembrane helix</keyword>
<protein>
    <recommendedName>
        <fullName evidence="2">Major facilitator superfamily (MFS) profile domain-containing protein</fullName>
    </recommendedName>
</protein>
<feature type="transmembrane region" description="Helical" evidence="1">
    <location>
        <begin position="149"/>
        <end position="171"/>
    </location>
</feature>
<dbReference type="InterPro" id="IPR020846">
    <property type="entry name" value="MFS_dom"/>
</dbReference>
<evidence type="ECO:0000256" key="1">
    <source>
        <dbReference type="SAM" id="Phobius"/>
    </source>
</evidence>
<keyword evidence="1" id="KW-0812">Transmembrane</keyword>
<dbReference type="InterPro" id="IPR036259">
    <property type="entry name" value="MFS_trans_sf"/>
</dbReference>
<dbReference type="PANTHER" id="PTHR11360">
    <property type="entry name" value="MONOCARBOXYLATE TRANSPORTER"/>
    <property type="match status" value="1"/>
</dbReference>
<feature type="transmembrane region" description="Helical" evidence="1">
    <location>
        <begin position="21"/>
        <end position="42"/>
    </location>
</feature>
<accession>A0A381PDI0</accession>
<feature type="transmembrane region" description="Helical" evidence="1">
    <location>
        <begin position="403"/>
        <end position="424"/>
    </location>
</feature>
<gene>
    <name evidence="3" type="ORF">METZ01_LOCUS17854</name>
</gene>
<dbReference type="Gene3D" id="1.20.1250.20">
    <property type="entry name" value="MFS general substrate transporter like domains"/>
    <property type="match status" value="2"/>
</dbReference>
<evidence type="ECO:0000259" key="2">
    <source>
        <dbReference type="PROSITE" id="PS50850"/>
    </source>
</evidence>
<feature type="transmembrane region" description="Helical" evidence="1">
    <location>
        <begin position="285"/>
        <end position="303"/>
    </location>
</feature>
<dbReference type="EMBL" id="UINC01000948">
    <property type="protein sequence ID" value="SUZ65000.1"/>
    <property type="molecule type" value="Genomic_DNA"/>
</dbReference>
<dbReference type="PROSITE" id="PS50850">
    <property type="entry name" value="MFS"/>
    <property type="match status" value="1"/>
</dbReference>
<dbReference type="AlphaFoldDB" id="A0A381PDI0"/>
<feature type="transmembrane region" description="Helical" evidence="1">
    <location>
        <begin position="115"/>
        <end position="137"/>
    </location>
</feature>
<dbReference type="InterPro" id="IPR011701">
    <property type="entry name" value="MFS"/>
</dbReference>
<dbReference type="Pfam" id="PF07690">
    <property type="entry name" value="MFS_1"/>
    <property type="match status" value="1"/>
</dbReference>
<keyword evidence="1" id="KW-0472">Membrane</keyword>
<feature type="transmembrane region" description="Helical" evidence="1">
    <location>
        <begin position="62"/>
        <end position="82"/>
    </location>
</feature>
<feature type="transmembrane region" description="Helical" evidence="1">
    <location>
        <begin position="89"/>
        <end position="109"/>
    </location>
</feature>
<reference evidence="3" key="1">
    <citation type="submission" date="2018-05" db="EMBL/GenBank/DDBJ databases">
        <authorList>
            <person name="Lanie J.A."/>
            <person name="Ng W.-L."/>
            <person name="Kazmierczak K.M."/>
            <person name="Andrzejewski T.M."/>
            <person name="Davidsen T.M."/>
            <person name="Wayne K.J."/>
            <person name="Tettelin H."/>
            <person name="Glass J.I."/>
            <person name="Rusch D."/>
            <person name="Podicherti R."/>
            <person name="Tsui H.-C.T."/>
            <person name="Winkler M.E."/>
        </authorList>
    </citation>
    <scope>NUCLEOTIDE SEQUENCE</scope>
</reference>
<sequence>MTQPDTKPSAAARMLGLFYGWKLVGLTLLVTAMAGGPVWNGVGVWVKALEMHFGWSRTQLTGAFSMAQLEGSLIGPLMGYLIDKLGPRRMVFIGFSITGLGFILFSQTTHIVTFYVSYSLIMLGTAAGTWLPMMAVINRWFNRMKGQAMAVAGEGSFLGGLLLVPALAWAVNPAQHGWSATAMWIGIVFLAAGWPLSRLIRERPENYGERPDGALPLKAPELLEKGVSIDPDSLDDGPEFTARQAIRTSAFWFITFGHALSSMLIATLTVHMVPMLTDQGLSLQTAAYVWSVLMAVGAVFQLIGGYVGDRVPKNLAIFGFTTLQAVGFLMAAFVDNLTMAVLFAVVYGAGFGGRVPLTTAIRGDYFGKGAYATITGISMAPLYIFMLIAPLFAAAMFDARGNYTLAFLILGAIGSLSGVLFLFAKKP</sequence>
<dbReference type="SUPFAM" id="SSF103473">
    <property type="entry name" value="MFS general substrate transporter"/>
    <property type="match status" value="1"/>
</dbReference>
<organism evidence="3">
    <name type="scientific">marine metagenome</name>
    <dbReference type="NCBI Taxonomy" id="408172"/>
    <lineage>
        <taxon>unclassified sequences</taxon>
        <taxon>metagenomes</taxon>
        <taxon>ecological metagenomes</taxon>
    </lineage>
</organism>
<dbReference type="PANTHER" id="PTHR11360:SF290">
    <property type="entry name" value="MONOCARBOXYLATE MFS PERMEASE"/>
    <property type="match status" value="1"/>
</dbReference>
<feature type="transmembrane region" description="Helical" evidence="1">
    <location>
        <begin position="340"/>
        <end position="357"/>
    </location>
</feature>